<evidence type="ECO:0000313" key="3">
    <source>
        <dbReference type="Proteomes" id="UP000037660"/>
    </source>
</evidence>
<dbReference type="STRING" id="1547922.ISF6_5124"/>
<reference evidence="2 3" key="2">
    <citation type="journal article" date="2016" name="Science">
        <title>A bacterium that degrades and assimilates poly(ethylene terephthalate).</title>
        <authorList>
            <person name="Yoshida S."/>
            <person name="Hiraga K."/>
            <person name="Takehana T."/>
            <person name="Taniguchi I."/>
            <person name="Yamaji H."/>
            <person name="Maeda Y."/>
            <person name="Toyohara K."/>
            <person name="Miyamoto K."/>
            <person name="Kimura Y."/>
            <person name="Oda K."/>
        </authorList>
    </citation>
    <scope>NUCLEOTIDE SEQUENCE [LARGE SCALE GENOMIC DNA]</scope>
    <source>
        <strain evidence="3">NBRC 110686 / TISTR 2288 / 201-F6</strain>
    </source>
</reference>
<feature type="compositionally biased region" description="Basic and acidic residues" evidence="1">
    <location>
        <begin position="287"/>
        <end position="314"/>
    </location>
</feature>
<comment type="caution">
    <text evidence="2">The sequence shown here is derived from an EMBL/GenBank/DDBJ whole genome shotgun (WGS) entry which is preliminary data.</text>
</comment>
<proteinExistence type="predicted"/>
<sequence length="690" mass="75222">MTLALAPPHCAAGRQAPPTVLLPSPRSTLRRCPHCHRPLDALARQRGALHCGQASCRHREAGRHRRQALDRQAATLLARLRVRRPGLAGVVWLSPAARALVTLSAAEREGMRAHLAQVIASEPATATATATVPDPDPDPITMTVTVPVPAPQRPPDAPAGSDHDHGLGRHLCAQCGGRCCQFGAAQHAFVDAAVLTRWVAAHAGSGLADAAAAYLARLPPQHGEDSCLYHTASGCALAADERADVCNRHACEALQTAEALGAADPGAALLALTAAQGTLQAAAVVDGRGRQPEVVRPSDDRDRTRDDDPTEKARPAPPGRGRRGHDARVPHVPTLTQLRDHAIARSLFRPTTLPKAIERLGFLQADPLRAPARAQDLTLRHRVAGYRAGDLDRRYPRLAVEEDFFVNYGYLPRATQALMHPRTARLVWDAAREAQAAAVLDFVRERGTVHPREVDARFSHGQVTNWFGGRSRASTELLDGMHYRGLLRVARREGGVRLYAPRLAPPSDVDPDTAMDRLVDVIVQTYAPLPARSLGELVSHLRGGAPQWAGRRVAALERARARLASAEVGGMRWFWPAGENPASRRHRPPEDLRLLAPFDPVVWDRRRFECFWGWAYRFEAYVPAHRRERGHYALPMLWRGEVIGWGNLSAAGGRLDGQFGYVAGRPPGDPVFRRALEEEMGRLAAFLGVA</sequence>
<dbReference type="PANTHER" id="PTHR30528">
    <property type="entry name" value="CYTOPLASMIC PROTEIN"/>
    <property type="match status" value="1"/>
</dbReference>
<evidence type="ECO:0000256" key="1">
    <source>
        <dbReference type="SAM" id="MobiDB-lite"/>
    </source>
</evidence>
<accession>A0A0K8P7G5</accession>
<name>A0A0K8P7G5_PISS1</name>
<protein>
    <submittedName>
        <fullName evidence="2">Putative cytoplasmic protein</fullName>
    </submittedName>
</protein>
<dbReference type="Proteomes" id="UP000037660">
    <property type="component" value="Unassembled WGS sequence"/>
</dbReference>
<dbReference type="InterPro" id="IPR009351">
    <property type="entry name" value="AlkZ-like"/>
</dbReference>
<dbReference type="EMBL" id="BBYR01000081">
    <property type="protein sequence ID" value="GAP38571.1"/>
    <property type="molecule type" value="Genomic_DNA"/>
</dbReference>
<dbReference type="AlphaFoldDB" id="A0A0K8P7G5"/>
<organism evidence="2 3">
    <name type="scientific">Piscinibacter sakaiensis</name>
    <name type="common">Ideonella sakaiensis</name>
    <dbReference type="NCBI Taxonomy" id="1547922"/>
    <lineage>
        <taxon>Bacteria</taxon>
        <taxon>Pseudomonadati</taxon>
        <taxon>Pseudomonadota</taxon>
        <taxon>Betaproteobacteria</taxon>
        <taxon>Burkholderiales</taxon>
        <taxon>Sphaerotilaceae</taxon>
        <taxon>Piscinibacter</taxon>
    </lineage>
</organism>
<gene>
    <name evidence="2" type="ORF">ISF6_5124</name>
</gene>
<keyword evidence="3" id="KW-1185">Reference proteome</keyword>
<reference evidence="3" key="1">
    <citation type="submission" date="2015-07" db="EMBL/GenBank/DDBJ databases">
        <title>Discovery of a poly(ethylene terephthalate assimilation.</title>
        <authorList>
            <person name="Yoshida S."/>
            <person name="Hiraga K."/>
            <person name="Takehana T."/>
            <person name="Taniguchi I."/>
            <person name="Yamaji H."/>
            <person name="Maeda Y."/>
            <person name="Toyohara K."/>
            <person name="Miyamoto K."/>
            <person name="Kimura Y."/>
            <person name="Oda K."/>
        </authorList>
    </citation>
    <scope>NUCLEOTIDE SEQUENCE [LARGE SCALE GENOMIC DNA]</scope>
    <source>
        <strain evidence="3">NBRC 110686 / TISTR 2288 / 201-F6</strain>
    </source>
</reference>
<feature type="region of interest" description="Disordered" evidence="1">
    <location>
        <begin position="284"/>
        <end position="330"/>
    </location>
</feature>
<dbReference type="PANTHER" id="PTHR30528:SF0">
    <property type="entry name" value="CYTOPLASMIC PROTEIN"/>
    <property type="match status" value="1"/>
</dbReference>
<evidence type="ECO:0000313" key="2">
    <source>
        <dbReference type="EMBL" id="GAP38571.1"/>
    </source>
</evidence>
<dbReference type="Pfam" id="PF06224">
    <property type="entry name" value="AlkZ-like"/>
    <property type="match status" value="1"/>
</dbReference>